<keyword evidence="9" id="KW-0961">Cell wall biogenesis/degradation</keyword>
<keyword evidence="4" id="KW-0479">Metal-binding</keyword>
<dbReference type="SUPFAM" id="SSF55166">
    <property type="entry name" value="Hedgehog/DD-peptidase"/>
    <property type="match status" value="1"/>
</dbReference>
<evidence type="ECO:0000256" key="8">
    <source>
        <dbReference type="ARBA" id="ARBA00023049"/>
    </source>
</evidence>
<dbReference type="GO" id="GO:0046872">
    <property type="term" value="F:metal ion binding"/>
    <property type="evidence" value="ECO:0007669"/>
    <property type="project" value="UniProtKB-KW"/>
</dbReference>
<comment type="cofactor">
    <cofactor evidence="1">
        <name>Zn(2+)</name>
        <dbReference type="ChEBI" id="CHEBI:29105"/>
    </cofactor>
</comment>
<gene>
    <name evidence="12" type="ORF">BD293_0977</name>
</gene>
<comment type="caution">
    <text evidence="12">The sequence shown here is derived from an EMBL/GenBank/DDBJ whole genome shotgun (WGS) entry which is preliminary data.</text>
</comment>
<keyword evidence="6" id="KW-0378">Hydrolase</keyword>
<evidence type="ECO:0000313" key="12">
    <source>
        <dbReference type="EMBL" id="TQM92376.1"/>
    </source>
</evidence>
<dbReference type="PANTHER" id="PTHR37425">
    <property type="match status" value="1"/>
</dbReference>
<dbReference type="GO" id="GO:0008237">
    <property type="term" value="F:metallopeptidase activity"/>
    <property type="evidence" value="ECO:0007669"/>
    <property type="project" value="UniProtKB-KW"/>
</dbReference>
<evidence type="ECO:0000256" key="10">
    <source>
        <dbReference type="ARBA" id="ARBA00093448"/>
    </source>
</evidence>
<keyword evidence="7" id="KW-0862">Zinc</keyword>
<proteinExistence type="inferred from homology"/>
<dbReference type="PANTHER" id="PTHR37425:SF1">
    <property type="entry name" value="OUTER MEMBRANE PROTEIN"/>
    <property type="match status" value="1"/>
</dbReference>
<organism evidence="12 13">
    <name type="scientific">Roseinatronobacter monicus</name>
    <dbReference type="NCBI Taxonomy" id="393481"/>
    <lineage>
        <taxon>Bacteria</taxon>
        <taxon>Pseudomonadati</taxon>
        <taxon>Pseudomonadota</taxon>
        <taxon>Alphaproteobacteria</taxon>
        <taxon>Rhodobacterales</taxon>
        <taxon>Paracoccaceae</taxon>
        <taxon>Roseinatronobacter</taxon>
    </lineage>
</organism>
<dbReference type="InterPro" id="IPR009045">
    <property type="entry name" value="Zn_M74/Hedgehog-like"/>
</dbReference>
<accession>A0A543KBC1</accession>
<keyword evidence="8" id="KW-0482">Metalloprotease</keyword>
<protein>
    <recommendedName>
        <fullName evidence="11">Murein endopeptidase K</fullName>
    </recommendedName>
</protein>
<dbReference type="EMBL" id="VFPT01000001">
    <property type="protein sequence ID" value="TQM92376.1"/>
    <property type="molecule type" value="Genomic_DNA"/>
</dbReference>
<evidence type="ECO:0000256" key="5">
    <source>
        <dbReference type="ARBA" id="ARBA00022729"/>
    </source>
</evidence>
<name>A0A543KBC1_9RHOB</name>
<evidence type="ECO:0000256" key="3">
    <source>
        <dbReference type="ARBA" id="ARBA00022670"/>
    </source>
</evidence>
<dbReference type="Pfam" id="PF05951">
    <property type="entry name" value="Peptidase_M15_2"/>
    <property type="match status" value="1"/>
</dbReference>
<dbReference type="GO" id="GO:0071555">
    <property type="term" value="P:cell wall organization"/>
    <property type="evidence" value="ECO:0007669"/>
    <property type="project" value="UniProtKB-KW"/>
</dbReference>
<evidence type="ECO:0000256" key="11">
    <source>
        <dbReference type="ARBA" id="ARBA00093666"/>
    </source>
</evidence>
<sequence length="230" mass="25593">MAGHDRPHVGVGANPPTQGCEGLAYWDVRRGLDKAPTTLTIPERLMPFDAQQSAYNRRAFLFGASAALTGLTASPSFALPFFRRNEAPEPAETRSLFMVNQRTEEVFHEVYFNGEAYLQEALDRFSLFSRDLRNGEVGEMDPHLLDLASDVQKLISVEEPLILTHGFRSSSRNVRGGAANSRHLHGQALDIAHPRLRPRELHQHAAALGRGGLGRYATFIHIDTGPTRQW</sequence>
<dbReference type="Gene3D" id="3.30.1380.10">
    <property type="match status" value="1"/>
</dbReference>
<keyword evidence="5" id="KW-0732">Signal</keyword>
<evidence type="ECO:0000256" key="7">
    <source>
        <dbReference type="ARBA" id="ARBA00022833"/>
    </source>
</evidence>
<keyword evidence="13" id="KW-1185">Reference proteome</keyword>
<reference evidence="12 13" key="1">
    <citation type="submission" date="2019-06" db="EMBL/GenBank/DDBJ databases">
        <title>Genomic Encyclopedia of Archaeal and Bacterial Type Strains, Phase II (KMG-II): from individual species to whole genera.</title>
        <authorList>
            <person name="Goeker M."/>
        </authorList>
    </citation>
    <scope>NUCLEOTIDE SEQUENCE [LARGE SCALE GENOMIC DNA]</scope>
    <source>
        <strain evidence="12 13">DSM 18423</strain>
    </source>
</reference>
<evidence type="ECO:0000256" key="9">
    <source>
        <dbReference type="ARBA" id="ARBA00023316"/>
    </source>
</evidence>
<keyword evidence="3" id="KW-0645">Protease</keyword>
<evidence type="ECO:0000256" key="1">
    <source>
        <dbReference type="ARBA" id="ARBA00001947"/>
    </source>
</evidence>
<comment type="similarity">
    <text evidence="10">Belongs to the peptidase M15 family.</text>
</comment>
<evidence type="ECO:0000256" key="4">
    <source>
        <dbReference type="ARBA" id="ARBA00022723"/>
    </source>
</evidence>
<evidence type="ECO:0000256" key="6">
    <source>
        <dbReference type="ARBA" id="ARBA00022801"/>
    </source>
</evidence>
<dbReference type="Proteomes" id="UP000320582">
    <property type="component" value="Unassembled WGS sequence"/>
</dbReference>
<dbReference type="InterPro" id="IPR010275">
    <property type="entry name" value="MepK"/>
</dbReference>
<dbReference type="GO" id="GO:0006508">
    <property type="term" value="P:proteolysis"/>
    <property type="evidence" value="ECO:0007669"/>
    <property type="project" value="UniProtKB-KW"/>
</dbReference>
<comment type="pathway">
    <text evidence="2">Cell wall biogenesis; cell wall polysaccharide biosynthesis.</text>
</comment>
<evidence type="ECO:0000313" key="13">
    <source>
        <dbReference type="Proteomes" id="UP000320582"/>
    </source>
</evidence>
<evidence type="ECO:0000256" key="2">
    <source>
        <dbReference type="ARBA" id="ARBA00004776"/>
    </source>
</evidence>
<dbReference type="AlphaFoldDB" id="A0A543KBC1"/>